<reference evidence="2 3" key="1">
    <citation type="submission" date="2018-10" db="EMBL/GenBank/DDBJ databases">
        <title>Comparative analysis of microorganisms from saline springs in Andes Mountain Range, Colombia.</title>
        <authorList>
            <person name="Rubin E."/>
        </authorList>
    </citation>
    <scope>NUCLEOTIDE SEQUENCE [LARGE SCALE GENOMIC DNA]</scope>
    <source>
        <strain evidence="2 3">USBA 36</strain>
    </source>
</reference>
<dbReference type="SUPFAM" id="SSF88874">
    <property type="entry name" value="Receptor-binding domain of short tail fibre protein gp12"/>
    <property type="match status" value="1"/>
</dbReference>
<feature type="domain" description="Phage tail collar" evidence="1">
    <location>
        <begin position="6"/>
        <end position="63"/>
    </location>
</feature>
<organism evidence="2 3">
    <name type="scientific">Oceanibaculum indicum</name>
    <dbReference type="NCBI Taxonomy" id="526216"/>
    <lineage>
        <taxon>Bacteria</taxon>
        <taxon>Pseudomonadati</taxon>
        <taxon>Pseudomonadota</taxon>
        <taxon>Alphaproteobacteria</taxon>
        <taxon>Rhodospirillales</taxon>
        <taxon>Oceanibaculaceae</taxon>
        <taxon>Oceanibaculum</taxon>
    </lineage>
</organism>
<dbReference type="AlphaFoldDB" id="A0A420WB44"/>
<dbReference type="InterPro" id="IPR037053">
    <property type="entry name" value="Phage_tail_collar_dom_sf"/>
</dbReference>
<comment type="caution">
    <text evidence="2">The sequence shown here is derived from an EMBL/GenBank/DDBJ whole genome shotgun (WGS) entry which is preliminary data.</text>
</comment>
<dbReference type="Proteomes" id="UP000277424">
    <property type="component" value="Unassembled WGS sequence"/>
</dbReference>
<name>A0A420WB44_9PROT</name>
<evidence type="ECO:0000313" key="2">
    <source>
        <dbReference type="EMBL" id="RKQ68231.1"/>
    </source>
</evidence>
<dbReference type="InterPro" id="IPR011083">
    <property type="entry name" value="Phage_tail_collar_dom"/>
</dbReference>
<dbReference type="Pfam" id="PF07484">
    <property type="entry name" value="Collar"/>
    <property type="match status" value="1"/>
</dbReference>
<protein>
    <submittedName>
        <fullName evidence="2">Microcystin-dependent protein</fullName>
    </submittedName>
</protein>
<dbReference type="RefSeq" id="WP_008945886.1">
    <property type="nucleotide sequence ID" value="NZ_RBIG01000003.1"/>
</dbReference>
<dbReference type="OrthoDB" id="9810174at2"/>
<dbReference type="Gene3D" id="3.90.1340.10">
    <property type="entry name" value="Phage tail collar domain"/>
    <property type="match status" value="1"/>
</dbReference>
<sequence length="177" mass="19112">MTSYIGEVRWFPFDYEVQGWAICDGRKLTINEDTQALFVLIGNYFGGDGRTTFALPDLRGRTIAGINNNPPQYLGTLFGFESVLLSEKQMPTHSHDARSVSAAGNRLTANGAIPAGTTFNLYGGGSTVPLSTQMVGFAGYGQPHDNMQPFLVLNACICYQGAFPTRQATSENEGEAS</sequence>
<proteinExistence type="predicted"/>
<gene>
    <name evidence="2" type="ORF">BCL74_2707</name>
</gene>
<accession>A0A420WB44</accession>
<evidence type="ECO:0000259" key="1">
    <source>
        <dbReference type="Pfam" id="PF07484"/>
    </source>
</evidence>
<dbReference type="EMBL" id="RBIG01000003">
    <property type="protein sequence ID" value="RKQ68231.1"/>
    <property type="molecule type" value="Genomic_DNA"/>
</dbReference>
<evidence type="ECO:0000313" key="3">
    <source>
        <dbReference type="Proteomes" id="UP000277424"/>
    </source>
</evidence>